<dbReference type="PANTHER" id="PTHR11228:SF7">
    <property type="entry name" value="PQQA PEPTIDE CYCLASE"/>
    <property type="match status" value="1"/>
</dbReference>
<keyword evidence="2" id="KW-0479">Metal-binding</keyword>
<evidence type="ECO:0000256" key="4">
    <source>
        <dbReference type="ARBA" id="ARBA00023014"/>
    </source>
</evidence>
<evidence type="ECO:0000256" key="3">
    <source>
        <dbReference type="ARBA" id="ARBA00023004"/>
    </source>
</evidence>
<proteinExistence type="predicted"/>
<dbReference type="PANTHER" id="PTHR11228">
    <property type="entry name" value="RADICAL SAM DOMAIN PROTEIN"/>
    <property type="match status" value="1"/>
</dbReference>
<accession>A0ABW4AT17</accession>
<feature type="region of interest" description="Disordered" evidence="5">
    <location>
        <begin position="1"/>
        <end position="34"/>
    </location>
</feature>
<dbReference type="SUPFAM" id="SSF102114">
    <property type="entry name" value="Radical SAM enzymes"/>
    <property type="match status" value="1"/>
</dbReference>
<dbReference type="SFLD" id="SFLDS00029">
    <property type="entry name" value="Radical_SAM"/>
    <property type="match status" value="1"/>
</dbReference>
<dbReference type="CDD" id="cd01335">
    <property type="entry name" value="Radical_SAM"/>
    <property type="match status" value="1"/>
</dbReference>
<evidence type="ECO:0000313" key="8">
    <source>
        <dbReference type="Proteomes" id="UP001597183"/>
    </source>
</evidence>
<keyword evidence="1" id="KW-0949">S-adenosyl-L-methionine</keyword>
<evidence type="ECO:0000259" key="6">
    <source>
        <dbReference type="PROSITE" id="PS51918"/>
    </source>
</evidence>
<organism evidence="7 8">
    <name type="scientific">Actinoplanes sichuanensis</name>
    <dbReference type="NCBI Taxonomy" id="512349"/>
    <lineage>
        <taxon>Bacteria</taxon>
        <taxon>Bacillati</taxon>
        <taxon>Actinomycetota</taxon>
        <taxon>Actinomycetes</taxon>
        <taxon>Micromonosporales</taxon>
        <taxon>Micromonosporaceae</taxon>
        <taxon>Actinoplanes</taxon>
    </lineage>
</organism>
<evidence type="ECO:0000256" key="1">
    <source>
        <dbReference type="ARBA" id="ARBA00022691"/>
    </source>
</evidence>
<keyword evidence="4" id="KW-0411">Iron-sulfur</keyword>
<dbReference type="InterPro" id="IPR007197">
    <property type="entry name" value="rSAM"/>
</dbReference>
<evidence type="ECO:0000256" key="2">
    <source>
        <dbReference type="ARBA" id="ARBA00022723"/>
    </source>
</evidence>
<sequence length="411" mass="44116">MPPGLITEANDPPETHRGVTLSTQSHSGQVRRRDGVRLRPEPFGALVYVPDRDHFVALDRKAAHLLDTGDVENRALAAELVRVGVLDIPSVPEKRFRFGRALIGDFPDLPEVTEPLVVNAFATALCPLRCGYCHADDLMQPFRAGETDDDVDRVAMTAAAVPAMVAVITGGDPILRPDRTERLIMALAPEKAIVIDTSGAGDITPLLPALKSVQGHLRVSVDSADAAVHDRLRPINPRLLARGTSSHAAAWTTIRRAVAADIATTVQTVVSSANEDRAALLALARRLAGEGIRQWVLHVAVPAGRAAEPRSHRLLPSGDVSRLLDDVLAEIDADATLCGLRVRVTATHTSPNAVLLVGSRGDVYAETGPGGKVRVAAATGDRDTLRRLFQDRIDRRAHADRYLGGTDPQWA</sequence>
<dbReference type="InterPro" id="IPR050377">
    <property type="entry name" value="Radical_SAM_PqqE_MftC-like"/>
</dbReference>
<evidence type="ECO:0000256" key="5">
    <source>
        <dbReference type="SAM" id="MobiDB-lite"/>
    </source>
</evidence>
<dbReference type="Pfam" id="PF04055">
    <property type="entry name" value="Radical_SAM"/>
    <property type="match status" value="1"/>
</dbReference>
<feature type="domain" description="Radical SAM core" evidence="6">
    <location>
        <begin position="112"/>
        <end position="334"/>
    </location>
</feature>
<gene>
    <name evidence="7" type="ORF">ACFQ5G_49335</name>
</gene>
<name>A0ABW4AT17_9ACTN</name>
<dbReference type="EMBL" id="JBHTMK010000066">
    <property type="protein sequence ID" value="MFD1373385.1"/>
    <property type="molecule type" value="Genomic_DNA"/>
</dbReference>
<dbReference type="PROSITE" id="PS51918">
    <property type="entry name" value="RADICAL_SAM"/>
    <property type="match status" value="1"/>
</dbReference>
<dbReference type="InterPro" id="IPR058240">
    <property type="entry name" value="rSAM_sf"/>
</dbReference>
<keyword evidence="3" id="KW-0408">Iron</keyword>
<dbReference type="SFLD" id="SFLDG01067">
    <property type="entry name" value="SPASM/twitch_domain_containing"/>
    <property type="match status" value="1"/>
</dbReference>
<evidence type="ECO:0000313" key="7">
    <source>
        <dbReference type="EMBL" id="MFD1373385.1"/>
    </source>
</evidence>
<dbReference type="RefSeq" id="WP_317795872.1">
    <property type="nucleotide sequence ID" value="NZ_AP028461.1"/>
</dbReference>
<comment type="caution">
    <text evidence="7">The sequence shown here is derived from an EMBL/GenBank/DDBJ whole genome shotgun (WGS) entry which is preliminary data.</text>
</comment>
<protein>
    <submittedName>
        <fullName evidence="7">Radical SAM protein</fullName>
    </submittedName>
</protein>
<dbReference type="InterPro" id="IPR013785">
    <property type="entry name" value="Aldolase_TIM"/>
</dbReference>
<dbReference type="Proteomes" id="UP001597183">
    <property type="component" value="Unassembled WGS sequence"/>
</dbReference>
<keyword evidence="8" id="KW-1185">Reference proteome</keyword>
<dbReference type="Gene3D" id="3.20.20.70">
    <property type="entry name" value="Aldolase class I"/>
    <property type="match status" value="1"/>
</dbReference>
<reference evidence="8" key="1">
    <citation type="journal article" date="2019" name="Int. J. Syst. Evol. Microbiol.">
        <title>The Global Catalogue of Microorganisms (GCM) 10K type strain sequencing project: providing services to taxonomists for standard genome sequencing and annotation.</title>
        <authorList>
            <consortium name="The Broad Institute Genomics Platform"/>
            <consortium name="The Broad Institute Genome Sequencing Center for Infectious Disease"/>
            <person name="Wu L."/>
            <person name="Ma J."/>
        </authorList>
    </citation>
    <scope>NUCLEOTIDE SEQUENCE [LARGE SCALE GENOMIC DNA]</scope>
    <source>
        <strain evidence="8">CCM 7526</strain>
    </source>
</reference>